<name>A0A0F3IRK1_9PROT</name>
<sequence>MALLSTTLLLAIAPGPTGTAIAADGRLEAVKSANKLQICIWPAYYGITFRNPRDSQLRGIDIDLAKTLSNDLGVAPVFVDSSFASFMDDLDTDKCDIAMFGIGHTEARRARIDLTEPHLRSGMYGITTKT</sequence>
<dbReference type="PANTHER" id="PTHR35936:SF17">
    <property type="entry name" value="ARGININE-BINDING EXTRACELLULAR PROTEIN ARTP"/>
    <property type="match status" value="1"/>
</dbReference>
<evidence type="ECO:0000256" key="1">
    <source>
        <dbReference type="ARBA" id="ARBA00022729"/>
    </source>
</evidence>
<gene>
    <name evidence="3" type="ORF">VZ95_19235</name>
</gene>
<evidence type="ECO:0000313" key="3">
    <source>
        <dbReference type="EMBL" id="KJV08214.1"/>
    </source>
</evidence>
<dbReference type="InterPro" id="IPR001638">
    <property type="entry name" value="Solute-binding_3/MltF_N"/>
</dbReference>
<dbReference type="EMBL" id="LAJY01000715">
    <property type="protein sequence ID" value="KJV08214.1"/>
    <property type="molecule type" value="Genomic_DNA"/>
</dbReference>
<organism evidence="3 4">
    <name type="scientific">Elstera litoralis</name>
    <dbReference type="NCBI Taxonomy" id="552518"/>
    <lineage>
        <taxon>Bacteria</taxon>
        <taxon>Pseudomonadati</taxon>
        <taxon>Pseudomonadota</taxon>
        <taxon>Alphaproteobacteria</taxon>
        <taxon>Rhodospirillales</taxon>
        <taxon>Rhodospirillaceae</taxon>
        <taxon>Elstera</taxon>
    </lineage>
</organism>
<dbReference type="Gene3D" id="3.40.190.10">
    <property type="entry name" value="Periplasmic binding protein-like II"/>
    <property type="match status" value="1"/>
</dbReference>
<dbReference type="Pfam" id="PF00497">
    <property type="entry name" value="SBP_bac_3"/>
    <property type="match status" value="1"/>
</dbReference>
<feature type="domain" description="Solute-binding protein family 3/N-terminal" evidence="2">
    <location>
        <begin position="36"/>
        <end position="123"/>
    </location>
</feature>
<reference evidence="3 4" key="1">
    <citation type="submission" date="2015-03" db="EMBL/GenBank/DDBJ databases">
        <title>Draft genome sequence of Elstera litoralis.</title>
        <authorList>
            <person name="Rahalkar M.C."/>
            <person name="Dhakephalkar P.K."/>
            <person name="Pore S.D."/>
            <person name="Arora P."/>
            <person name="Kapse N.G."/>
            <person name="Pandit P.S."/>
        </authorList>
    </citation>
    <scope>NUCLEOTIDE SEQUENCE [LARGE SCALE GENOMIC DNA]</scope>
    <source>
        <strain evidence="3 4">Dia-1</strain>
    </source>
</reference>
<dbReference type="SUPFAM" id="SSF53850">
    <property type="entry name" value="Periplasmic binding protein-like II"/>
    <property type="match status" value="1"/>
</dbReference>
<dbReference type="Proteomes" id="UP000033774">
    <property type="component" value="Unassembled WGS sequence"/>
</dbReference>
<protein>
    <recommendedName>
        <fullName evidence="2">Solute-binding protein family 3/N-terminal domain-containing protein</fullName>
    </recommendedName>
</protein>
<dbReference type="PANTHER" id="PTHR35936">
    <property type="entry name" value="MEMBRANE-BOUND LYTIC MUREIN TRANSGLYCOSYLASE F"/>
    <property type="match status" value="1"/>
</dbReference>
<evidence type="ECO:0000259" key="2">
    <source>
        <dbReference type="Pfam" id="PF00497"/>
    </source>
</evidence>
<dbReference type="AlphaFoldDB" id="A0A0F3IRK1"/>
<keyword evidence="4" id="KW-1185">Reference proteome</keyword>
<comment type="caution">
    <text evidence="3">The sequence shown here is derived from an EMBL/GenBank/DDBJ whole genome shotgun (WGS) entry which is preliminary data.</text>
</comment>
<feature type="non-terminal residue" evidence="3">
    <location>
        <position position="130"/>
    </location>
</feature>
<accession>A0A0F3IRK1</accession>
<proteinExistence type="predicted"/>
<evidence type="ECO:0000313" key="4">
    <source>
        <dbReference type="Proteomes" id="UP000033774"/>
    </source>
</evidence>
<keyword evidence="1" id="KW-0732">Signal</keyword>